<protein>
    <recommendedName>
        <fullName evidence="7">AAA+ ATPase domain-containing protein</fullName>
    </recommendedName>
</protein>
<keyword evidence="4" id="KW-0469">Meiosis</keyword>
<keyword evidence="9" id="KW-1185">Reference proteome</keyword>
<dbReference type="Proteomes" id="UP001324427">
    <property type="component" value="Unassembled WGS sequence"/>
</dbReference>
<evidence type="ECO:0000259" key="7">
    <source>
        <dbReference type="SMART" id="SM00382"/>
    </source>
</evidence>
<dbReference type="Pfam" id="PF00004">
    <property type="entry name" value="AAA"/>
    <property type="match status" value="1"/>
</dbReference>
<accession>A0AAV9J9X6</accession>
<evidence type="ECO:0000313" key="9">
    <source>
        <dbReference type="Proteomes" id="UP001324427"/>
    </source>
</evidence>
<dbReference type="InterPro" id="IPR058249">
    <property type="entry name" value="Pch2_C"/>
</dbReference>
<dbReference type="InterPro" id="IPR003593">
    <property type="entry name" value="AAA+_ATPase"/>
</dbReference>
<name>A0AAV9J9X6_9PEZI</name>
<proteinExistence type="inferred from homology"/>
<gene>
    <name evidence="8" type="ORF">LTR36_007881</name>
</gene>
<comment type="similarity">
    <text evidence="1">Belongs to the AAA ATPase family. PCH2 subfamily.</text>
</comment>
<dbReference type="GO" id="GO:0051598">
    <property type="term" value="P:meiotic recombination checkpoint signaling"/>
    <property type="evidence" value="ECO:0007669"/>
    <property type="project" value="TreeGrafter"/>
</dbReference>
<evidence type="ECO:0000256" key="3">
    <source>
        <dbReference type="ARBA" id="ARBA00022840"/>
    </source>
</evidence>
<reference evidence="8 9" key="1">
    <citation type="submission" date="2021-11" db="EMBL/GenBank/DDBJ databases">
        <title>Black yeast isolated from Biological Soil Crust.</title>
        <authorList>
            <person name="Kurbessoian T."/>
        </authorList>
    </citation>
    <scope>NUCLEOTIDE SEQUENCE [LARGE SCALE GENOMIC DNA]</scope>
    <source>
        <strain evidence="8 9">CCFEE 5522</strain>
    </source>
</reference>
<feature type="compositionally biased region" description="Low complexity" evidence="6">
    <location>
        <begin position="358"/>
        <end position="368"/>
    </location>
</feature>
<dbReference type="GO" id="GO:0007131">
    <property type="term" value="P:reciprocal meiotic recombination"/>
    <property type="evidence" value="ECO:0007669"/>
    <property type="project" value="TreeGrafter"/>
</dbReference>
<keyword evidence="2 5" id="KW-0547">Nucleotide-binding</keyword>
<dbReference type="SMART" id="SM00382">
    <property type="entry name" value="AAA"/>
    <property type="match status" value="1"/>
</dbReference>
<organism evidence="8 9">
    <name type="scientific">Oleoguttula mirabilis</name>
    <dbReference type="NCBI Taxonomy" id="1507867"/>
    <lineage>
        <taxon>Eukaryota</taxon>
        <taxon>Fungi</taxon>
        <taxon>Dikarya</taxon>
        <taxon>Ascomycota</taxon>
        <taxon>Pezizomycotina</taxon>
        <taxon>Dothideomycetes</taxon>
        <taxon>Dothideomycetidae</taxon>
        <taxon>Mycosphaerellales</taxon>
        <taxon>Teratosphaeriaceae</taxon>
        <taxon>Oleoguttula</taxon>
    </lineage>
</organism>
<dbReference type="InterPro" id="IPR003959">
    <property type="entry name" value="ATPase_AAA_core"/>
</dbReference>
<feature type="domain" description="AAA+ ATPase" evidence="7">
    <location>
        <begin position="167"/>
        <end position="319"/>
    </location>
</feature>
<keyword evidence="3 5" id="KW-0067">ATP-binding</keyword>
<evidence type="ECO:0000256" key="4">
    <source>
        <dbReference type="ARBA" id="ARBA00023254"/>
    </source>
</evidence>
<dbReference type="GO" id="GO:0005634">
    <property type="term" value="C:nucleus"/>
    <property type="evidence" value="ECO:0007669"/>
    <property type="project" value="TreeGrafter"/>
</dbReference>
<evidence type="ECO:0000313" key="8">
    <source>
        <dbReference type="EMBL" id="KAK4541584.1"/>
    </source>
</evidence>
<evidence type="ECO:0000256" key="1">
    <source>
        <dbReference type="ARBA" id="ARBA00007271"/>
    </source>
</evidence>
<dbReference type="GO" id="GO:0005694">
    <property type="term" value="C:chromosome"/>
    <property type="evidence" value="ECO:0007669"/>
    <property type="project" value="TreeGrafter"/>
</dbReference>
<dbReference type="AlphaFoldDB" id="A0AAV9J9X6"/>
<dbReference type="Pfam" id="PF23242">
    <property type="entry name" value="AAA_lid_TRIP13_C"/>
    <property type="match status" value="1"/>
</dbReference>
<dbReference type="InterPro" id="IPR044539">
    <property type="entry name" value="Pch2-like"/>
</dbReference>
<dbReference type="SUPFAM" id="SSF52540">
    <property type="entry name" value="P-loop containing nucleoside triphosphate hydrolases"/>
    <property type="match status" value="1"/>
</dbReference>
<dbReference type="PROSITE" id="PS00674">
    <property type="entry name" value="AAA"/>
    <property type="match status" value="1"/>
</dbReference>
<dbReference type="PANTHER" id="PTHR45991:SF1">
    <property type="entry name" value="PACHYTENE CHECKPOINT PROTEIN 2 HOMOLOG"/>
    <property type="match status" value="1"/>
</dbReference>
<dbReference type="Gene3D" id="3.40.50.300">
    <property type="entry name" value="P-loop containing nucleotide triphosphate hydrolases"/>
    <property type="match status" value="1"/>
</dbReference>
<evidence type="ECO:0000256" key="6">
    <source>
        <dbReference type="SAM" id="MobiDB-lite"/>
    </source>
</evidence>
<dbReference type="EMBL" id="JAVFHQ010000051">
    <property type="protein sequence ID" value="KAK4541584.1"/>
    <property type="molecule type" value="Genomic_DNA"/>
</dbReference>
<evidence type="ECO:0000256" key="2">
    <source>
        <dbReference type="ARBA" id="ARBA00022741"/>
    </source>
</evidence>
<dbReference type="InterPro" id="IPR027417">
    <property type="entry name" value="P-loop_NTPase"/>
</dbReference>
<dbReference type="PANTHER" id="PTHR45991">
    <property type="entry name" value="PACHYTENE CHECKPOINT PROTEIN 2"/>
    <property type="match status" value="1"/>
</dbReference>
<sequence length="481" mass="52603">MSLLKPTLHVEVSVKAGMVDRANVVQLRNDVKQWLTADFVTVQIGHDFSAELSDSRLANLIEGIEVVDYTGPPTVDGDCYHVRGIALDVQTYTLKAENERDPRRSISQADDSELAQARVLQLPSIALKDEWNSLVFDDALPARLLRYMTRMVGMMKQPGLNLSTFNWNRLCLLHGPPGSGKSTLCRALAQQLSIRLGDSFPNATLIEINTNAMLSKYFGESGKLIGATFEKITAMAQDQRALICVVMDEVETIAGSRERSTSGAECNDGMRATNQLLTALDRLRHLPNVIVLCTSNLIGAIDQAFLDRVDIKQLIPSPSPAAIYNIFRSCLNELVRSSLVDAAAMQVSSCTTTARRVVSRSTSTGSSSPAKPIKRSKTLASSSSPEPWTVISAPEIPTYSEMLVRWVNQPQSPGRRVWALAQKCEGFSGRTLRRLPILGLAMYTWGGDCSLDDAITALEAAVNQELLAKGTAHVEVKVEVE</sequence>
<feature type="region of interest" description="Disordered" evidence="6">
    <location>
        <begin position="358"/>
        <end position="387"/>
    </location>
</feature>
<dbReference type="InterPro" id="IPR003960">
    <property type="entry name" value="ATPase_AAA_CS"/>
</dbReference>
<comment type="caution">
    <text evidence="8">The sequence shown here is derived from an EMBL/GenBank/DDBJ whole genome shotgun (WGS) entry which is preliminary data.</text>
</comment>
<dbReference type="GO" id="GO:0005524">
    <property type="term" value="F:ATP binding"/>
    <property type="evidence" value="ECO:0007669"/>
    <property type="project" value="UniProtKB-KW"/>
</dbReference>
<evidence type="ECO:0000256" key="5">
    <source>
        <dbReference type="RuleBase" id="RU003651"/>
    </source>
</evidence>
<dbReference type="Pfam" id="PF23563">
    <property type="entry name" value="TRIP13_N"/>
    <property type="match status" value="1"/>
</dbReference>
<dbReference type="GO" id="GO:0016887">
    <property type="term" value="F:ATP hydrolysis activity"/>
    <property type="evidence" value="ECO:0007669"/>
    <property type="project" value="InterPro"/>
</dbReference>